<feature type="region of interest" description="Disordered" evidence="1">
    <location>
        <begin position="118"/>
        <end position="151"/>
    </location>
</feature>
<dbReference type="Pfam" id="PF14761">
    <property type="entry name" value="HPS3_N"/>
    <property type="match status" value="1"/>
</dbReference>
<comment type="caution">
    <text evidence="4">The sequence shown here is derived from an EMBL/GenBank/DDBJ whole genome shotgun (WGS) entry which is preliminary data.</text>
</comment>
<keyword evidence="5" id="KW-1185">Reference proteome</keyword>
<dbReference type="AlphaFoldDB" id="A0A8K0PD22"/>
<sequence length="1187" mass="129838">MKMPKEGPTRMVRVISVHHFGGQGVEGCGEEVVGAAVDEANDRLLLALPTHAVQVRSLAPSSAPPFLFPTVDRVVRMLHCAKGNYVATLETKRNRQGRETTYARAYVNWDTASYTHSISVNESPESSKVKGEDGEPTGLLKDSLPSASQQQQPMRARIAGRVTPSGSQWWPGPSALEMLELPLKRAASPDSPMAVCNVTGNLIIGVGYNLILFAFRNPVHRLSKLRYVDFEESFTFELSFRPLHLLMAEDLVACMSKDALHVFRVGLDKETEIVDDEKEEESSKDCGTKMEVVYLPSIVEHDRSLRMTVNAAGHPGPFRESQQMVVLVGPKPIPNPLSPSVSPSATKENQLPEALPTIQHILRLQILACAKLGREEFRCFTLRTVYSAELSNKDAAEADSSNEEDDGSRTENQNPMRSENYEDLASIMFFVATQQEGYLYHFPGSKPVKRGTYPAKAMLPDAVYPLTAPVSSVVMEQYAVHALTETGLETYTMRAGKNLLQQLELHSDSKTSSKHTAYPSSEDPVCLIGLRPFFGVEHLFLTHRHLVLLASCSSSSEGSPSTSSQDSPISMSPSGGNTGRWTQYSLQLPTPTELFHDMMQVGSAHVMSNPATYLHLLSEGHLVLRLALRSQPLPQNALSDNLKKIKEASYKDLKGLFEESCALLADHYIRDDTDPDGTLASAYYHMAGLNPSQVIDRVLERNGTQNGSSAMKGLIRYIKKELLSTEEVNNGNDPLAAPDGESFALKLLSLLEENSPEDVSMLVLRSSALLACRQGVERVLKVLKQRQQLLQSSLGENGEETFTTPPPPQDALALAVVCLHRGCPDRACAVLTSLGAAGHLTSVLEEHSSLLFEPGEEKSLSELAGVVAEACPEALAEVLGKKAEKGGSKVLAGAVRALREKVAAAGSAAEGASTGKALRLLLEKHFAPVLSGKVEESSNTLLEESKMLVRSYLAGLIADSHLNGQKGESANSNSESVSEWEIFGPRLAFLERMSPFSSESRKKSSGSGSNQPSDGQKMCLIKLQSMLCSTRLHPECVAEVRQFLQGCPTTLGRHSLLALCIPPREATLFLLEVCPQALLQYAKDKYSADNDWKYLLLLLQRRLLTSQEQSPMRVFYTRILRDALSHLAHTLSLEEFVKVLPPGGGKGEVASYVAHYLRSCQQIQHANHIRSLIIATGNQLLSTLNFD</sequence>
<accession>A0A8K0PD22</accession>
<evidence type="ECO:0000256" key="1">
    <source>
        <dbReference type="SAM" id="MobiDB-lite"/>
    </source>
</evidence>
<feature type="region of interest" description="Disordered" evidence="1">
    <location>
        <begin position="393"/>
        <end position="416"/>
    </location>
</feature>
<gene>
    <name evidence="4" type="ORF">J437_LFUL000808</name>
</gene>
<feature type="domain" description="BLOC-2 complex member HPS3 C-terminal" evidence="3">
    <location>
        <begin position="594"/>
        <end position="760"/>
    </location>
</feature>
<dbReference type="InterPro" id="IPR029438">
    <property type="entry name" value="HPS3_C"/>
</dbReference>
<dbReference type="Proteomes" id="UP000792457">
    <property type="component" value="Unassembled WGS sequence"/>
</dbReference>
<evidence type="ECO:0000259" key="3">
    <source>
        <dbReference type="Pfam" id="PF14763"/>
    </source>
</evidence>
<dbReference type="EMBL" id="KZ312450">
    <property type="protein sequence ID" value="KAG8240333.1"/>
    <property type="molecule type" value="Genomic_DNA"/>
</dbReference>
<dbReference type="InterPro" id="IPR017216">
    <property type="entry name" value="HPS3"/>
</dbReference>
<reference evidence="4" key="2">
    <citation type="submission" date="2017-10" db="EMBL/GenBank/DDBJ databases">
        <title>Ladona fulva Genome sequencing and assembly.</title>
        <authorList>
            <person name="Murali S."/>
            <person name="Richards S."/>
            <person name="Bandaranaike D."/>
            <person name="Bellair M."/>
            <person name="Blankenburg K."/>
            <person name="Chao H."/>
            <person name="Dinh H."/>
            <person name="Doddapaneni H."/>
            <person name="Dugan-Rocha S."/>
            <person name="Elkadiri S."/>
            <person name="Gnanaolivu R."/>
            <person name="Hernandez B."/>
            <person name="Skinner E."/>
            <person name="Javaid M."/>
            <person name="Lee S."/>
            <person name="Li M."/>
            <person name="Ming W."/>
            <person name="Munidasa M."/>
            <person name="Muniz J."/>
            <person name="Nguyen L."/>
            <person name="Hughes D."/>
            <person name="Osuji N."/>
            <person name="Pu L.-L."/>
            <person name="Puazo M."/>
            <person name="Qu C."/>
            <person name="Quiroz J."/>
            <person name="Raj R."/>
            <person name="Weissenberger G."/>
            <person name="Xin Y."/>
            <person name="Zou X."/>
            <person name="Han Y."/>
            <person name="Worley K."/>
            <person name="Muzny D."/>
            <person name="Gibbs R."/>
        </authorList>
    </citation>
    <scope>NUCLEOTIDE SEQUENCE</scope>
    <source>
        <strain evidence="4">Sampled in the wild</strain>
    </source>
</reference>
<dbReference type="PANTHER" id="PTHR28633">
    <property type="entry name" value="HERMANSKY-PUDLAK SYNDROME 3 PROTEIN"/>
    <property type="match status" value="1"/>
</dbReference>
<name>A0A8K0PD22_LADFU</name>
<dbReference type="GO" id="GO:0005737">
    <property type="term" value="C:cytoplasm"/>
    <property type="evidence" value="ECO:0007669"/>
    <property type="project" value="TreeGrafter"/>
</dbReference>
<dbReference type="OrthoDB" id="10255480at2759"/>
<dbReference type="PANTHER" id="PTHR28633:SF1">
    <property type="entry name" value="BLOC-2 COMPLEX MEMBER HPS3"/>
    <property type="match status" value="1"/>
</dbReference>
<reference evidence="4" key="1">
    <citation type="submission" date="2013-04" db="EMBL/GenBank/DDBJ databases">
        <authorList>
            <person name="Qu J."/>
            <person name="Murali S.C."/>
            <person name="Bandaranaike D."/>
            <person name="Bellair M."/>
            <person name="Blankenburg K."/>
            <person name="Chao H."/>
            <person name="Dinh H."/>
            <person name="Doddapaneni H."/>
            <person name="Downs B."/>
            <person name="Dugan-Rocha S."/>
            <person name="Elkadiri S."/>
            <person name="Gnanaolivu R.D."/>
            <person name="Hernandez B."/>
            <person name="Javaid M."/>
            <person name="Jayaseelan J.C."/>
            <person name="Lee S."/>
            <person name="Li M."/>
            <person name="Ming W."/>
            <person name="Munidasa M."/>
            <person name="Muniz J."/>
            <person name="Nguyen L."/>
            <person name="Ongeri F."/>
            <person name="Osuji N."/>
            <person name="Pu L.-L."/>
            <person name="Puazo M."/>
            <person name="Qu C."/>
            <person name="Quiroz J."/>
            <person name="Raj R."/>
            <person name="Weissenberger G."/>
            <person name="Xin Y."/>
            <person name="Zou X."/>
            <person name="Han Y."/>
            <person name="Richards S."/>
            <person name="Worley K."/>
            <person name="Muzny D."/>
            <person name="Gibbs R."/>
        </authorList>
    </citation>
    <scope>NUCLEOTIDE SEQUENCE</scope>
    <source>
        <strain evidence="4">Sampled in the wild</strain>
    </source>
</reference>
<dbReference type="InterPro" id="IPR029437">
    <property type="entry name" value="HPS3_N"/>
</dbReference>
<proteinExistence type="predicted"/>
<feature type="domain" description="BLOC-2 complex member HPS3 C-terminal" evidence="3">
    <location>
        <begin position="1017"/>
        <end position="1160"/>
    </location>
</feature>
<feature type="region of interest" description="Disordered" evidence="1">
    <location>
        <begin position="555"/>
        <end position="583"/>
    </location>
</feature>
<organism evidence="4 5">
    <name type="scientific">Ladona fulva</name>
    <name type="common">Scarce chaser dragonfly</name>
    <name type="synonym">Libellula fulva</name>
    <dbReference type="NCBI Taxonomy" id="123851"/>
    <lineage>
        <taxon>Eukaryota</taxon>
        <taxon>Metazoa</taxon>
        <taxon>Ecdysozoa</taxon>
        <taxon>Arthropoda</taxon>
        <taxon>Hexapoda</taxon>
        <taxon>Insecta</taxon>
        <taxon>Pterygota</taxon>
        <taxon>Palaeoptera</taxon>
        <taxon>Odonata</taxon>
        <taxon>Epiprocta</taxon>
        <taxon>Anisoptera</taxon>
        <taxon>Libelluloidea</taxon>
        <taxon>Libellulidae</taxon>
        <taxon>Ladona</taxon>
    </lineage>
</organism>
<feature type="compositionally biased region" description="Low complexity" evidence="1">
    <location>
        <begin position="555"/>
        <end position="574"/>
    </location>
</feature>
<evidence type="ECO:0000313" key="4">
    <source>
        <dbReference type="EMBL" id="KAG8240333.1"/>
    </source>
</evidence>
<feature type="domain" description="BLOC-2 complex member HPS3 N-terminal" evidence="2">
    <location>
        <begin position="176"/>
        <end position="283"/>
    </location>
</feature>
<evidence type="ECO:0000259" key="2">
    <source>
        <dbReference type="Pfam" id="PF14761"/>
    </source>
</evidence>
<evidence type="ECO:0008006" key="6">
    <source>
        <dbReference type="Google" id="ProtNLM"/>
    </source>
</evidence>
<dbReference type="Pfam" id="PF14763">
    <property type="entry name" value="HPS3_C"/>
    <property type="match status" value="2"/>
</dbReference>
<evidence type="ECO:0000313" key="5">
    <source>
        <dbReference type="Proteomes" id="UP000792457"/>
    </source>
</evidence>
<protein>
    <recommendedName>
        <fullName evidence="6">Hermansky-Pudlak syndrome 3 protein</fullName>
    </recommendedName>
</protein>